<proteinExistence type="predicted"/>
<evidence type="ECO:0000313" key="1">
    <source>
        <dbReference type="EMBL" id="AGH43393.1"/>
    </source>
</evidence>
<name>M4RLB6_9ALTE</name>
<dbReference type="PATRIC" id="fig|1129794.4.peg.1274"/>
<organism evidence="1 2">
    <name type="scientific">Paraglaciecola psychrophila 170</name>
    <dbReference type="NCBI Taxonomy" id="1129794"/>
    <lineage>
        <taxon>Bacteria</taxon>
        <taxon>Pseudomonadati</taxon>
        <taxon>Pseudomonadota</taxon>
        <taxon>Gammaproteobacteria</taxon>
        <taxon>Alteromonadales</taxon>
        <taxon>Alteromonadaceae</taxon>
        <taxon>Paraglaciecola</taxon>
    </lineage>
</organism>
<sequence length="157" mass="17777">MAVFLAQVHNNITREMHEPRNEALEKLDKAATAKAKIMDKQFEDRQVVMQLARLSQVEASMKQFAALDAQAYQLGFETFNRLKDIDTNLNIPLYERAAFNEGIEIGKHSYDVSPAIRNSMHLDETEKPLTSSDNGLIEADKKTIKNKIELILTDLGT</sequence>
<protein>
    <submittedName>
        <fullName evidence="1">Uncharacterized protein</fullName>
    </submittedName>
</protein>
<evidence type="ECO:0000313" key="2">
    <source>
        <dbReference type="Proteomes" id="UP000011864"/>
    </source>
</evidence>
<dbReference type="Proteomes" id="UP000011864">
    <property type="component" value="Chromosome"/>
</dbReference>
<reference evidence="1 2" key="1">
    <citation type="journal article" date="2013" name="Genome Announc.">
        <title>Complete Genome Sequence of Glaciecola psychrophila Strain 170T.</title>
        <authorList>
            <person name="Yin J."/>
            <person name="Chen J."/>
            <person name="Liu G."/>
            <person name="Yu Y."/>
            <person name="Song L."/>
            <person name="Wang X."/>
            <person name="Qu X."/>
        </authorList>
    </citation>
    <scope>NUCLEOTIDE SEQUENCE [LARGE SCALE GENOMIC DNA]</scope>
    <source>
        <strain evidence="1 2">170</strain>
    </source>
</reference>
<dbReference type="AlphaFoldDB" id="M4RLB6"/>
<keyword evidence="2" id="KW-1185">Reference proteome</keyword>
<dbReference type="HOGENOM" id="CLU_1676177_0_0_6"/>
<accession>M4RLB6</accession>
<dbReference type="EMBL" id="CP003837">
    <property type="protein sequence ID" value="AGH43393.1"/>
    <property type="molecule type" value="Genomic_DNA"/>
</dbReference>
<dbReference type="KEGG" id="gps:C427_1284"/>
<gene>
    <name evidence="1" type="ORF">C427_1284</name>
</gene>